<evidence type="ECO:0000313" key="4">
    <source>
        <dbReference type="Proteomes" id="UP000823201"/>
    </source>
</evidence>
<keyword evidence="4" id="KW-1185">Reference proteome</keyword>
<keyword evidence="1" id="KW-1133">Transmembrane helix</keyword>
<gene>
    <name evidence="3" type="ORF">JOC27_000258</name>
</gene>
<protein>
    <submittedName>
        <fullName evidence="3">Regulatory protein YycI of two-component signal transduction system YycFG</fullName>
    </submittedName>
</protein>
<keyword evidence="1" id="KW-0812">Transmembrane</keyword>
<dbReference type="Proteomes" id="UP000823201">
    <property type="component" value="Unassembled WGS sequence"/>
</dbReference>
<evidence type="ECO:0000256" key="1">
    <source>
        <dbReference type="SAM" id="Phobius"/>
    </source>
</evidence>
<dbReference type="Gene3D" id="2.40.128.690">
    <property type="entry name" value="YycH protein, domain 3-like"/>
    <property type="match status" value="1"/>
</dbReference>
<name>A0ABS2Q552_9BACL</name>
<dbReference type="InterPro" id="IPR018604">
    <property type="entry name" value="YycI-like"/>
</dbReference>
<feature type="transmembrane region" description="Helical" evidence="1">
    <location>
        <begin position="9"/>
        <end position="27"/>
    </location>
</feature>
<feature type="domain" description="Regulatory protein YycH-like" evidence="2">
    <location>
        <begin position="90"/>
        <end position="262"/>
    </location>
</feature>
<evidence type="ECO:0000313" key="3">
    <source>
        <dbReference type="EMBL" id="MBM7656821.1"/>
    </source>
</evidence>
<organism evidence="3 4">
    <name type="scientific">Sporolactobacillus spathodeae</name>
    <dbReference type="NCBI Taxonomy" id="1465502"/>
    <lineage>
        <taxon>Bacteria</taxon>
        <taxon>Bacillati</taxon>
        <taxon>Bacillota</taxon>
        <taxon>Bacilli</taxon>
        <taxon>Bacillales</taxon>
        <taxon>Sporolactobacillaceae</taxon>
        <taxon>Sporolactobacillus</taxon>
    </lineage>
</organism>
<sequence>MNWSKTKSIFIICFLLLDAFLIFELYMRQHNEEVQTIDGPNSGIHNSFRMDTQVSATPPSGVTFLRGSRIDFNKQKNFLSLLASSARPVSQKIRLSSNGMQLDSTLKQPINSSSLEGADLQKNILGIIYQGQNYTYWQTDHKSGTVDFVQLYNGHPVFVSRRSNIPMLQFLIKDGNIISYQQSFFRFKQVNHVDIISSERALTNLAENTNIMEFYRPTVKTVELVYINLVGDSGSDPLIFMPAWHIVVHVNGHTEEYFVNAMSGNIQQLN</sequence>
<keyword evidence="1" id="KW-0472">Membrane</keyword>
<accession>A0ABS2Q552</accession>
<evidence type="ECO:0000259" key="2">
    <source>
        <dbReference type="Pfam" id="PF09648"/>
    </source>
</evidence>
<dbReference type="RefSeq" id="WP_205005187.1">
    <property type="nucleotide sequence ID" value="NZ_CBCRXA010000002.1"/>
</dbReference>
<reference evidence="3 4" key="1">
    <citation type="submission" date="2021-01" db="EMBL/GenBank/DDBJ databases">
        <title>Genomic Encyclopedia of Type Strains, Phase IV (KMG-IV): sequencing the most valuable type-strain genomes for metagenomic binning, comparative biology and taxonomic classification.</title>
        <authorList>
            <person name="Goeker M."/>
        </authorList>
    </citation>
    <scope>NUCLEOTIDE SEQUENCE [LARGE SCALE GENOMIC DNA]</scope>
    <source>
        <strain evidence="3 4">DSM 100968</strain>
    </source>
</reference>
<comment type="caution">
    <text evidence="3">The sequence shown here is derived from an EMBL/GenBank/DDBJ whole genome shotgun (WGS) entry which is preliminary data.</text>
</comment>
<dbReference type="Pfam" id="PF09648">
    <property type="entry name" value="YycI"/>
    <property type="match status" value="1"/>
</dbReference>
<proteinExistence type="predicted"/>
<dbReference type="EMBL" id="JAFBEV010000002">
    <property type="protein sequence ID" value="MBM7656821.1"/>
    <property type="molecule type" value="Genomic_DNA"/>
</dbReference>